<name>A0A4U8TGB1_9HELI</name>
<evidence type="ECO:0000313" key="2">
    <source>
        <dbReference type="Proteomes" id="UP000029861"/>
    </source>
</evidence>
<protein>
    <submittedName>
        <fullName evidence="1">Uncharacterized protein</fullName>
    </submittedName>
</protein>
<organism evidence="1 2">
    <name type="scientific">Helicobacter trogontum</name>
    <dbReference type="NCBI Taxonomy" id="50960"/>
    <lineage>
        <taxon>Bacteria</taxon>
        <taxon>Pseudomonadati</taxon>
        <taxon>Campylobacterota</taxon>
        <taxon>Epsilonproteobacteria</taxon>
        <taxon>Campylobacterales</taxon>
        <taxon>Helicobacteraceae</taxon>
        <taxon>Helicobacter</taxon>
    </lineage>
</organism>
<dbReference type="EMBL" id="JRPK02000004">
    <property type="protein sequence ID" value="TLD99190.1"/>
    <property type="molecule type" value="Genomic_DNA"/>
</dbReference>
<reference evidence="1 2" key="1">
    <citation type="journal article" date="2014" name="Genome Announc.">
        <title>Draft genome sequences of eight enterohepatic helicobacter species isolated from both laboratory and wild rodents.</title>
        <authorList>
            <person name="Sheh A."/>
            <person name="Shen Z."/>
            <person name="Fox J.G."/>
        </authorList>
    </citation>
    <scope>NUCLEOTIDE SEQUENCE [LARGE SCALE GENOMIC DNA]</scope>
    <source>
        <strain evidence="1 2">ATCC 49310</strain>
    </source>
</reference>
<accession>A0A4U8TGB1</accession>
<gene>
    <name evidence="1" type="ORF">LS80_001885</name>
</gene>
<dbReference type="RefSeq" id="WP_034321159.1">
    <property type="nucleotide sequence ID" value="NZ_FZND01000030.1"/>
</dbReference>
<dbReference type="AlphaFoldDB" id="A0A4U8TGB1"/>
<dbReference type="Proteomes" id="UP000029861">
    <property type="component" value="Unassembled WGS sequence"/>
</dbReference>
<sequence>MVKKETQQRVLVIKNFKNIGVSKMDSDYNLSDKLEELVLNTSYKGDHHGGLVTIIGENTQVRVM</sequence>
<proteinExistence type="predicted"/>
<evidence type="ECO:0000313" key="1">
    <source>
        <dbReference type="EMBL" id="TLD99190.1"/>
    </source>
</evidence>
<comment type="caution">
    <text evidence="1">The sequence shown here is derived from an EMBL/GenBank/DDBJ whole genome shotgun (WGS) entry which is preliminary data.</text>
</comment>